<sequence>MVFREDNMKFLTSMKFERLKPVDFRGDGQSQSAPPHQSELARTSSARPEQPLSLVPQGKLQDEKNSVYFDGSESDSVSESDTSSITPEDESKGAIIRTSDLLALNGALQVRQAIMPSSLGSSLSYGDNYERRSIEYSPQNSSSLASSPSQAMSIPIRSLGPGTSSRENFSASPRSEVFRLAPDSQGNQIPTNAKWTKINRRLVSPEVLDQDRRRYEAFCCGIRRSHS</sequence>
<feature type="compositionally biased region" description="Polar residues" evidence="1">
    <location>
        <begin position="28"/>
        <end position="47"/>
    </location>
</feature>
<name>A0A9P8C4L8_9HELO</name>
<dbReference type="Pfam" id="PF26118">
    <property type="entry name" value="DUF8035"/>
    <property type="match status" value="1"/>
</dbReference>
<evidence type="ECO:0000256" key="1">
    <source>
        <dbReference type="SAM" id="MobiDB-lite"/>
    </source>
</evidence>
<dbReference type="InterPro" id="IPR058348">
    <property type="entry name" value="DUF8035"/>
</dbReference>
<dbReference type="EMBL" id="MU251487">
    <property type="protein sequence ID" value="KAG9233758.1"/>
    <property type="molecule type" value="Genomic_DNA"/>
</dbReference>
<comment type="caution">
    <text evidence="3">The sequence shown here is derived from an EMBL/GenBank/DDBJ whole genome shotgun (WGS) entry which is preliminary data.</text>
</comment>
<evidence type="ECO:0000313" key="4">
    <source>
        <dbReference type="Proteomes" id="UP000824998"/>
    </source>
</evidence>
<accession>A0A9P8C4L8</accession>
<reference evidence="3" key="1">
    <citation type="journal article" date="2021" name="IMA Fungus">
        <title>Genomic characterization of three marine fungi, including Emericellopsis atlantica sp. nov. with signatures of a generalist lifestyle and marine biomass degradation.</title>
        <authorList>
            <person name="Hagestad O.C."/>
            <person name="Hou L."/>
            <person name="Andersen J.H."/>
            <person name="Hansen E.H."/>
            <person name="Altermark B."/>
            <person name="Li C."/>
            <person name="Kuhnert E."/>
            <person name="Cox R.J."/>
            <person name="Crous P.W."/>
            <person name="Spatafora J.W."/>
            <person name="Lail K."/>
            <person name="Amirebrahimi M."/>
            <person name="Lipzen A."/>
            <person name="Pangilinan J."/>
            <person name="Andreopoulos W."/>
            <person name="Hayes R.D."/>
            <person name="Ng V."/>
            <person name="Grigoriev I.V."/>
            <person name="Jackson S.A."/>
            <person name="Sutton T.D.S."/>
            <person name="Dobson A.D.W."/>
            <person name="Rama T."/>
        </authorList>
    </citation>
    <scope>NUCLEOTIDE SEQUENCE</scope>
    <source>
        <strain evidence="3">TRa018bII</strain>
    </source>
</reference>
<keyword evidence="4" id="KW-1185">Reference proteome</keyword>
<feature type="domain" description="DUF8035" evidence="2">
    <location>
        <begin position="193"/>
        <end position="217"/>
    </location>
</feature>
<proteinExistence type="predicted"/>
<dbReference type="PANTHER" id="PTHR42081:SF2">
    <property type="entry name" value="NIPPED-B-LIKE PROTEIN B"/>
    <property type="match status" value="1"/>
</dbReference>
<feature type="region of interest" description="Disordered" evidence="1">
    <location>
        <begin position="22"/>
        <end position="92"/>
    </location>
</feature>
<dbReference type="Proteomes" id="UP000824998">
    <property type="component" value="Unassembled WGS sequence"/>
</dbReference>
<evidence type="ECO:0000313" key="3">
    <source>
        <dbReference type="EMBL" id="KAG9233758.1"/>
    </source>
</evidence>
<dbReference type="OrthoDB" id="7464126at2759"/>
<organism evidence="3 4">
    <name type="scientific">Amylocarpus encephaloides</name>
    <dbReference type="NCBI Taxonomy" id="45428"/>
    <lineage>
        <taxon>Eukaryota</taxon>
        <taxon>Fungi</taxon>
        <taxon>Dikarya</taxon>
        <taxon>Ascomycota</taxon>
        <taxon>Pezizomycotina</taxon>
        <taxon>Leotiomycetes</taxon>
        <taxon>Helotiales</taxon>
        <taxon>Helotiales incertae sedis</taxon>
        <taxon>Amylocarpus</taxon>
    </lineage>
</organism>
<protein>
    <recommendedName>
        <fullName evidence="2">DUF8035 domain-containing protein</fullName>
    </recommendedName>
</protein>
<gene>
    <name evidence="3" type="ORF">BJ875DRAFT_34771</name>
</gene>
<dbReference type="PANTHER" id="PTHR42081">
    <property type="entry name" value="ZINC FINGER PROTEIN DHHC DOMAIN CONTAINING PROTEIN"/>
    <property type="match status" value="1"/>
</dbReference>
<evidence type="ECO:0000259" key="2">
    <source>
        <dbReference type="Pfam" id="PF26118"/>
    </source>
</evidence>
<dbReference type="AlphaFoldDB" id="A0A9P8C4L8"/>